<dbReference type="InterPro" id="IPR018858">
    <property type="entry name" value="DUF2458"/>
</dbReference>
<feature type="compositionally biased region" description="Polar residues" evidence="1">
    <location>
        <begin position="45"/>
        <end position="58"/>
    </location>
</feature>
<dbReference type="OMA" id="QWFDARE"/>
<protein>
    <submittedName>
        <fullName evidence="2">Uncharacterized protein</fullName>
    </submittedName>
</protein>
<proteinExistence type="predicted"/>
<evidence type="ECO:0000313" key="2">
    <source>
        <dbReference type="EMBL" id="OJI87621.1"/>
    </source>
</evidence>
<dbReference type="AlphaFoldDB" id="A0A1L9NEE1"/>
<sequence>MDYNAADLSSVLRTLSALSNQQQPQPQSQAQSQQLQLQPQSQPPYSHNTEPTTQTAPTEDNDSYEPSESLPQLPIPPKPTSSRPQHHHTQPHPQPRPAPAPAGPITEDTSTITTWPTALRYVMRTVAQNEEIQRRLRWLIQRQHDHEKQWWQGREALLKKQSARTEKKKELDAVLRSVGAPVDENKQVSTAEEDRAELTNYDAKVYKASRQMSDAMIAELKALRIPFFTIKKGLVLDSDPSKMGRTTTTTPTVKQQQQQQLSREELSALQLRMLELLQDLCRE</sequence>
<keyword evidence="3" id="KW-1185">Reference proteome</keyword>
<reference evidence="3" key="1">
    <citation type="journal article" date="2017" name="Genome Biol.">
        <title>Comparative genomics reveals high biological diversity and specific adaptations in the industrially and medically important fungal genus Aspergillus.</title>
        <authorList>
            <person name="de Vries R.P."/>
            <person name="Riley R."/>
            <person name="Wiebenga A."/>
            <person name="Aguilar-Osorio G."/>
            <person name="Amillis S."/>
            <person name="Uchima C.A."/>
            <person name="Anderluh G."/>
            <person name="Asadollahi M."/>
            <person name="Askin M."/>
            <person name="Barry K."/>
            <person name="Battaglia E."/>
            <person name="Bayram O."/>
            <person name="Benocci T."/>
            <person name="Braus-Stromeyer S.A."/>
            <person name="Caldana C."/>
            <person name="Canovas D."/>
            <person name="Cerqueira G.C."/>
            <person name="Chen F."/>
            <person name="Chen W."/>
            <person name="Choi C."/>
            <person name="Clum A."/>
            <person name="Dos Santos R.A."/>
            <person name="Damasio A.R."/>
            <person name="Diallinas G."/>
            <person name="Emri T."/>
            <person name="Fekete E."/>
            <person name="Flipphi M."/>
            <person name="Freyberg S."/>
            <person name="Gallo A."/>
            <person name="Gournas C."/>
            <person name="Habgood R."/>
            <person name="Hainaut M."/>
            <person name="Harispe M.L."/>
            <person name="Henrissat B."/>
            <person name="Hilden K.S."/>
            <person name="Hope R."/>
            <person name="Hossain A."/>
            <person name="Karabika E."/>
            <person name="Karaffa L."/>
            <person name="Karanyi Z."/>
            <person name="Krasevec N."/>
            <person name="Kuo A."/>
            <person name="Kusch H."/>
            <person name="LaButti K."/>
            <person name="Lagendijk E.L."/>
            <person name="Lapidus A."/>
            <person name="Levasseur A."/>
            <person name="Lindquist E."/>
            <person name="Lipzen A."/>
            <person name="Logrieco A.F."/>
            <person name="MacCabe A."/>
            <person name="Maekelae M.R."/>
            <person name="Malavazi I."/>
            <person name="Melin P."/>
            <person name="Meyer V."/>
            <person name="Mielnichuk N."/>
            <person name="Miskei M."/>
            <person name="Molnar A.P."/>
            <person name="Mule G."/>
            <person name="Ngan C.Y."/>
            <person name="Orejas M."/>
            <person name="Orosz E."/>
            <person name="Ouedraogo J.P."/>
            <person name="Overkamp K.M."/>
            <person name="Park H.-S."/>
            <person name="Perrone G."/>
            <person name="Piumi F."/>
            <person name="Punt P.J."/>
            <person name="Ram A.F."/>
            <person name="Ramon A."/>
            <person name="Rauscher S."/>
            <person name="Record E."/>
            <person name="Riano-Pachon D.M."/>
            <person name="Robert V."/>
            <person name="Roehrig J."/>
            <person name="Ruller R."/>
            <person name="Salamov A."/>
            <person name="Salih N.S."/>
            <person name="Samson R.A."/>
            <person name="Sandor E."/>
            <person name="Sanguinetti M."/>
            <person name="Schuetze T."/>
            <person name="Sepcic K."/>
            <person name="Shelest E."/>
            <person name="Sherlock G."/>
            <person name="Sophianopoulou V."/>
            <person name="Squina F.M."/>
            <person name="Sun H."/>
            <person name="Susca A."/>
            <person name="Todd R.B."/>
            <person name="Tsang A."/>
            <person name="Unkles S.E."/>
            <person name="van de Wiele N."/>
            <person name="van Rossen-Uffink D."/>
            <person name="Oliveira J.V."/>
            <person name="Vesth T.C."/>
            <person name="Visser J."/>
            <person name="Yu J.-H."/>
            <person name="Zhou M."/>
            <person name="Andersen M.R."/>
            <person name="Archer D.B."/>
            <person name="Baker S.E."/>
            <person name="Benoit I."/>
            <person name="Brakhage A.A."/>
            <person name="Braus G.H."/>
            <person name="Fischer R."/>
            <person name="Frisvad J.C."/>
            <person name="Goldman G.H."/>
            <person name="Houbraken J."/>
            <person name="Oakley B."/>
            <person name="Pocsi I."/>
            <person name="Scazzocchio C."/>
            <person name="Seiboth B."/>
            <person name="vanKuyk P.A."/>
            <person name="Wortman J."/>
            <person name="Dyer P.S."/>
            <person name="Grigoriev I.V."/>
        </authorList>
    </citation>
    <scope>NUCLEOTIDE SEQUENCE [LARGE SCALE GENOMIC DNA]</scope>
    <source>
        <strain evidence="3">CBS 134.48</strain>
    </source>
</reference>
<feature type="compositionally biased region" description="Low complexity" evidence="1">
    <location>
        <begin position="16"/>
        <end position="44"/>
    </location>
</feature>
<dbReference type="EMBL" id="KV878182">
    <property type="protein sequence ID" value="OJI87621.1"/>
    <property type="molecule type" value="Genomic_DNA"/>
</dbReference>
<evidence type="ECO:0000256" key="1">
    <source>
        <dbReference type="SAM" id="MobiDB-lite"/>
    </source>
</evidence>
<evidence type="ECO:0000313" key="3">
    <source>
        <dbReference type="Proteomes" id="UP000184304"/>
    </source>
</evidence>
<name>A0A1L9NEE1_ASPTC</name>
<dbReference type="Pfam" id="PF10454">
    <property type="entry name" value="DUF2458"/>
    <property type="match status" value="1"/>
</dbReference>
<organism evidence="2 3">
    <name type="scientific">Aspergillus tubingensis (strain CBS 134.48)</name>
    <dbReference type="NCBI Taxonomy" id="767770"/>
    <lineage>
        <taxon>Eukaryota</taxon>
        <taxon>Fungi</taxon>
        <taxon>Dikarya</taxon>
        <taxon>Ascomycota</taxon>
        <taxon>Pezizomycotina</taxon>
        <taxon>Eurotiomycetes</taxon>
        <taxon>Eurotiomycetidae</taxon>
        <taxon>Eurotiales</taxon>
        <taxon>Aspergillaceae</taxon>
        <taxon>Aspergillus</taxon>
        <taxon>Aspergillus subgen. Circumdati</taxon>
    </lineage>
</organism>
<accession>A0A1L9NEE1</accession>
<gene>
    <name evidence="2" type="ORF">ASPTUDRAFT_36470</name>
</gene>
<feature type="compositionally biased region" description="Pro residues" evidence="1">
    <location>
        <begin position="92"/>
        <end position="102"/>
    </location>
</feature>
<dbReference type="Proteomes" id="UP000184304">
    <property type="component" value="Unassembled WGS sequence"/>
</dbReference>
<feature type="region of interest" description="Disordered" evidence="1">
    <location>
        <begin position="16"/>
        <end position="112"/>
    </location>
</feature>
<dbReference type="VEuPathDB" id="FungiDB:ASPTUDRAFT_36470"/>
<dbReference type="OrthoDB" id="5363415at2759"/>